<feature type="compositionally biased region" description="Basic and acidic residues" evidence="1">
    <location>
        <begin position="266"/>
        <end position="312"/>
    </location>
</feature>
<dbReference type="OrthoDB" id="1939700at2759"/>
<dbReference type="FunCoup" id="A0A6J0PEU5">
    <property type="interactions" value="1083"/>
</dbReference>
<sequence length="716" mass="80797">MGREWHWSRSLAKGEKESPGCMSGMLHYFDFHHLLFTATSRTVPPEVHHPTSQLKGVEAPRNSLELDDGKASFGSVISQEYDDVPVSNLRVVPKPAAVTKSKKMITLFEEERRSSLAETPRTPGVVARLMGLEVLPDQLSCPTTPFLRSPPLVESQEQHGKKKKKKKLKGECRRESVSPRQPLQSINCNVAGRYEMRSRSLPDTPRVSSARSWDSDPRLSLQLNKESTNKAMQEFSYLCEVSGDYSLPPSRSPSPCMAKSRKKDFGRHQDENRSPRSHYYGREIVKQVKESISSRRGDSSDEIAVRPRRTKSAEKKASCYVDTWSQRKSPTENPLPSCSPPGIRFLEPSKSRPVEDHIPKSQQKPKFARQRSPSHCLSSSNSLRSKDNVVANAVKIGPSKCTKASYERFTERIKKQHPASETARPDSLSSSSQPASMLQKHLSEKQRSSIPSFVRIKRKEASPSLSRPVPEQIPQQSPSCSVQEQKLMNVGVEGALMPLKTPSCPQRRVPKEQNPEYRYVRSILELAGITGVAIPSFRWYSSSLPIDPIIFHLLELELELPFFPTEEGQQQSKVEGEMILLGPMRHRWNRKLLFHLVENILGDLLRWSHLATPTIHQSHLIKHHVMDRGNKADGGELLLWELWRQIQSFPAAECQVVGDIDSLVAADLREAKIRRLVLHPSVVEEMEDIALEVEQEIFDDVLVQAAASLALVFRGT</sequence>
<protein>
    <submittedName>
        <fullName evidence="5">Uncharacterized protein LOC105035843 isoform X1</fullName>
    </submittedName>
</protein>
<dbReference type="InParanoid" id="A0A6J0PEU5"/>
<dbReference type="AlphaFoldDB" id="A0A6J0PEU5"/>
<feature type="region of interest" description="Disordered" evidence="1">
    <location>
        <begin position="246"/>
        <end position="312"/>
    </location>
</feature>
<feature type="compositionally biased region" description="Basic and acidic residues" evidence="1">
    <location>
        <begin position="347"/>
        <end position="359"/>
    </location>
</feature>
<feature type="compositionally biased region" description="Polar residues" evidence="1">
    <location>
        <begin position="178"/>
        <end position="188"/>
    </location>
</feature>
<dbReference type="Pfam" id="PF14383">
    <property type="entry name" value="VARLMGL"/>
    <property type="match status" value="1"/>
</dbReference>
<accession>A0A6J0PEU5</accession>
<dbReference type="Pfam" id="PF14309">
    <property type="entry name" value="DUF4378"/>
    <property type="match status" value="1"/>
</dbReference>
<evidence type="ECO:0000259" key="3">
    <source>
        <dbReference type="Pfam" id="PF14383"/>
    </source>
</evidence>
<feature type="compositionally biased region" description="Low complexity" evidence="1">
    <location>
        <begin position="371"/>
        <end position="383"/>
    </location>
</feature>
<evidence type="ECO:0000313" key="4">
    <source>
        <dbReference type="Proteomes" id="UP000504607"/>
    </source>
</evidence>
<evidence type="ECO:0000256" key="1">
    <source>
        <dbReference type="SAM" id="MobiDB-lite"/>
    </source>
</evidence>
<evidence type="ECO:0000259" key="2">
    <source>
        <dbReference type="Pfam" id="PF14309"/>
    </source>
</evidence>
<dbReference type="RefSeq" id="XP_019703012.1">
    <property type="nucleotide sequence ID" value="XM_019847453.2"/>
</dbReference>
<feature type="region of interest" description="Disordered" evidence="1">
    <location>
        <begin position="146"/>
        <end position="217"/>
    </location>
</feature>
<feature type="region of interest" description="Disordered" evidence="1">
    <location>
        <begin position="412"/>
        <end position="481"/>
    </location>
</feature>
<keyword evidence="4" id="KW-1185">Reference proteome</keyword>
<dbReference type="InterPro" id="IPR032795">
    <property type="entry name" value="DUF3741-assoc"/>
</dbReference>
<organism evidence="4 5">
    <name type="scientific">Elaeis guineensis var. tenera</name>
    <name type="common">Oil palm</name>
    <dbReference type="NCBI Taxonomy" id="51953"/>
    <lineage>
        <taxon>Eukaryota</taxon>
        <taxon>Viridiplantae</taxon>
        <taxon>Streptophyta</taxon>
        <taxon>Embryophyta</taxon>
        <taxon>Tracheophyta</taxon>
        <taxon>Spermatophyta</taxon>
        <taxon>Magnoliopsida</taxon>
        <taxon>Liliopsida</taxon>
        <taxon>Arecaceae</taxon>
        <taxon>Arecoideae</taxon>
        <taxon>Cocoseae</taxon>
        <taxon>Elaeidinae</taxon>
        <taxon>Elaeis</taxon>
    </lineage>
</organism>
<reference evidence="5" key="1">
    <citation type="submission" date="2025-08" db="UniProtKB">
        <authorList>
            <consortium name="RefSeq"/>
        </authorList>
    </citation>
    <scope>IDENTIFICATION</scope>
</reference>
<gene>
    <name evidence="5" type="primary">LOC105035843</name>
</gene>
<proteinExistence type="predicted"/>
<name>A0A6J0PEU5_ELAGV</name>
<dbReference type="Proteomes" id="UP000504607">
    <property type="component" value="Unplaced"/>
</dbReference>
<feature type="domain" description="DUF3741" evidence="3">
    <location>
        <begin position="121"/>
        <end position="138"/>
    </location>
</feature>
<dbReference type="InterPro" id="IPR025486">
    <property type="entry name" value="DUF4378"/>
</dbReference>
<dbReference type="PANTHER" id="PTHR37751">
    <property type="entry name" value="LOW PROTEIN: M-PHASE INDUCER PHOSPHATASE-LIKE PROTEIN"/>
    <property type="match status" value="1"/>
</dbReference>
<feature type="compositionally biased region" description="Polar residues" evidence="1">
    <location>
        <begin position="324"/>
        <end position="336"/>
    </location>
</feature>
<evidence type="ECO:0000313" key="5">
    <source>
        <dbReference type="RefSeq" id="XP_019703012.1"/>
    </source>
</evidence>
<feature type="domain" description="DUF4378" evidence="2">
    <location>
        <begin position="516"/>
        <end position="701"/>
    </location>
</feature>
<dbReference type="PANTHER" id="PTHR37751:SF1">
    <property type="entry name" value="LOW PROTEIN: M-PHASE INDUCER PHOSPHATASE-LIKE PROTEIN"/>
    <property type="match status" value="1"/>
</dbReference>
<feature type="region of interest" description="Disordered" evidence="1">
    <location>
        <begin position="324"/>
        <end position="383"/>
    </location>
</feature>